<organism evidence="10 11">
    <name type="scientific">Rotaria socialis</name>
    <dbReference type="NCBI Taxonomy" id="392032"/>
    <lineage>
        <taxon>Eukaryota</taxon>
        <taxon>Metazoa</taxon>
        <taxon>Spiralia</taxon>
        <taxon>Gnathifera</taxon>
        <taxon>Rotifera</taxon>
        <taxon>Eurotatoria</taxon>
        <taxon>Bdelloidea</taxon>
        <taxon>Philodinida</taxon>
        <taxon>Philodinidae</taxon>
        <taxon>Rotaria</taxon>
    </lineage>
</organism>
<name>A0A819ZZ15_9BILA</name>
<dbReference type="Gene3D" id="3.40.50.300">
    <property type="entry name" value="P-loop containing nucleotide triphosphate hydrolases"/>
    <property type="match status" value="2"/>
</dbReference>
<keyword evidence="1 6" id="KW-0547">Nucleotide-binding</keyword>
<dbReference type="InterPro" id="IPR009737">
    <property type="entry name" value="Aim32/Apd1-like"/>
</dbReference>
<protein>
    <recommendedName>
        <fullName evidence="7">ATP-dependent RNA helicase</fullName>
        <ecNumber evidence="7">3.6.4.13</ecNumber>
    </recommendedName>
</protein>
<evidence type="ECO:0000256" key="3">
    <source>
        <dbReference type="ARBA" id="ARBA00022806"/>
    </source>
</evidence>
<comment type="domain">
    <text evidence="7">The Q motif is unique to and characteristic of the DEAD box family of RNA helicases and controls ATP binding and hydrolysis.</text>
</comment>
<dbReference type="CDD" id="cd03062">
    <property type="entry name" value="TRX_Fd_Sucrase"/>
    <property type="match status" value="1"/>
</dbReference>
<dbReference type="Pfam" id="PF06999">
    <property type="entry name" value="Suc_Fer-like"/>
    <property type="match status" value="1"/>
</dbReference>
<evidence type="ECO:0000256" key="4">
    <source>
        <dbReference type="ARBA" id="ARBA00022840"/>
    </source>
</evidence>
<keyword evidence="4 6" id="KW-0067">ATP-binding</keyword>
<dbReference type="GO" id="GO:0016787">
    <property type="term" value="F:hydrolase activity"/>
    <property type="evidence" value="ECO:0007669"/>
    <property type="project" value="UniProtKB-KW"/>
</dbReference>
<dbReference type="PANTHER" id="PTHR24031">
    <property type="entry name" value="RNA HELICASE"/>
    <property type="match status" value="1"/>
</dbReference>
<dbReference type="InterPro" id="IPR036249">
    <property type="entry name" value="Thioredoxin-like_sf"/>
</dbReference>
<evidence type="ECO:0000313" key="11">
    <source>
        <dbReference type="Proteomes" id="UP000663851"/>
    </source>
</evidence>
<dbReference type="SMART" id="SM00490">
    <property type="entry name" value="HELICc"/>
    <property type="match status" value="1"/>
</dbReference>
<evidence type="ECO:0000256" key="6">
    <source>
        <dbReference type="RuleBase" id="RU000492"/>
    </source>
</evidence>
<evidence type="ECO:0000259" key="8">
    <source>
        <dbReference type="PROSITE" id="PS51192"/>
    </source>
</evidence>
<dbReference type="PROSITE" id="PS51192">
    <property type="entry name" value="HELICASE_ATP_BIND_1"/>
    <property type="match status" value="1"/>
</dbReference>
<dbReference type="AlphaFoldDB" id="A0A819ZZ15"/>
<dbReference type="Proteomes" id="UP000663851">
    <property type="component" value="Unassembled WGS sequence"/>
</dbReference>
<dbReference type="InterPro" id="IPR011545">
    <property type="entry name" value="DEAD/DEAH_box_helicase_dom"/>
</dbReference>
<dbReference type="SMART" id="SM00487">
    <property type="entry name" value="DEXDc"/>
    <property type="match status" value="1"/>
</dbReference>
<dbReference type="GO" id="GO:0003724">
    <property type="term" value="F:RNA helicase activity"/>
    <property type="evidence" value="ECO:0007669"/>
    <property type="project" value="UniProtKB-EC"/>
</dbReference>
<dbReference type="EC" id="3.6.4.13" evidence="7"/>
<accession>A0A819ZZ15</accession>
<comment type="function">
    <text evidence="7">RNA helicase.</text>
</comment>
<dbReference type="Pfam" id="PF00270">
    <property type="entry name" value="DEAD"/>
    <property type="match status" value="1"/>
</dbReference>
<feature type="domain" description="Helicase C-terminal" evidence="9">
    <location>
        <begin position="328"/>
        <end position="478"/>
    </location>
</feature>
<dbReference type="InterPro" id="IPR027417">
    <property type="entry name" value="P-loop_NTPase"/>
</dbReference>
<dbReference type="CDD" id="cd18787">
    <property type="entry name" value="SF2_C_DEAD"/>
    <property type="match status" value="1"/>
</dbReference>
<evidence type="ECO:0000256" key="1">
    <source>
        <dbReference type="ARBA" id="ARBA00022741"/>
    </source>
</evidence>
<dbReference type="InterPro" id="IPR014001">
    <property type="entry name" value="Helicase_ATP-bd"/>
</dbReference>
<dbReference type="PROSITE" id="PS00039">
    <property type="entry name" value="DEAD_ATP_HELICASE"/>
    <property type="match status" value="1"/>
</dbReference>
<feature type="domain" description="Helicase ATP-binding" evidence="8">
    <location>
        <begin position="97"/>
        <end position="299"/>
    </location>
</feature>
<dbReference type="CDD" id="cd17956">
    <property type="entry name" value="DEADc_DDX51"/>
    <property type="match status" value="1"/>
</dbReference>
<dbReference type="SUPFAM" id="SSF52833">
    <property type="entry name" value="Thioredoxin-like"/>
    <property type="match status" value="1"/>
</dbReference>
<comment type="similarity">
    <text evidence="6">Belongs to the DEAD box helicase family.</text>
</comment>
<sequence>MSAEESEDEDFTIFPNLLDDNSPLKKKKDLYRLPEWMSSLAKRFDSGQITSEATTSIDQIDYLDEDIRSILTKDLSIQHLFPVQSQVIPYLIQQNQSHSPIPLADICVSSPTGSGKTLTYVVPLLQCIRKRVICAIRIVILLPVQDLAEQVFNVVHQMGNKLQLKTALLAGQHSFEDEQKLLVKQQLNGTWTSSIDVIVCTPGRLVEHISRTPGFSLTHLRYLVIDEADRIIDEFKQDWLNILDHAVGLSSQIKNDFQPYMLSEPSTSHKAYQKLLFSATLTHNPEILQQLNLFRPVLFSSLATSSSIIMPSTLHENFIVCSITYKPLIVAYLIQNQLHSERIMIFVHSKKDVDRLTSLLRILLPDDIKVSHISRNLQSNKIQTRLAMFENGQIQILVCSDVVARGIDIQNIDCVILYDLPKNIRTYTHRIGRTARAGKLGRAITIVEKERLTMFRGTIKPYRRNKLKHMDIKKQDFSYMLDDYQKALETFSKATAYDPCSGCEMPCSKHASYPPEIAKEIDQGKMVGSVEKHRRHLCIGQSIPSSQWPSDIKDLHGDYVAELTRVLKEKKDGIGYAVKLTSASVVTTATTTADNPSQIADLYLFPDQIKIANVHIEQIEQVVQTLFVEDQSIIRIKDKEKTIEEQLKENNNLPSFDDNIICERLEGVWLLVCCHYQRDQRCGVIGPMIVDEIEKYVREADLSDKVHWLKVSHLGGHKFAGNVIVYPSGTWYGRVLTCHIPLLIDAYTSSSEELKSKLQPLFRGHLDTAW</sequence>
<dbReference type="EMBL" id="CAJOBO010000253">
    <property type="protein sequence ID" value="CAF4175395.1"/>
    <property type="molecule type" value="Genomic_DNA"/>
</dbReference>
<comment type="caution">
    <text evidence="10">The sequence shown here is derived from an EMBL/GenBank/DDBJ whole genome shotgun (WGS) entry which is preliminary data.</text>
</comment>
<dbReference type="Pfam" id="PF00271">
    <property type="entry name" value="Helicase_C"/>
    <property type="match status" value="1"/>
</dbReference>
<dbReference type="InterPro" id="IPR001650">
    <property type="entry name" value="Helicase_C-like"/>
</dbReference>
<gene>
    <name evidence="10" type="ORF">HFQ381_LOCUS5874</name>
</gene>
<proteinExistence type="inferred from homology"/>
<dbReference type="InterPro" id="IPR000629">
    <property type="entry name" value="RNA-helicase_DEAD-box_CS"/>
</dbReference>
<comment type="catalytic activity">
    <reaction evidence="7">
        <text>ATP + H2O = ADP + phosphate + H(+)</text>
        <dbReference type="Rhea" id="RHEA:13065"/>
        <dbReference type="ChEBI" id="CHEBI:15377"/>
        <dbReference type="ChEBI" id="CHEBI:15378"/>
        <dbReference type="ChEBI" id="CHEBI:30616"/>
        <dbReference type="ChEBI" id="CHEBI:43474"/>
        <dbReference type="ChEBI" id="CHEBI:456216"/>
        <dbReference type="EC" id="3.6.4.13"/>
    </reaction>
</comment>
<keyword evidence="5 7" id="KW-0694">RNA-binding</keyword>
<reference evidence="10" key="1">
    <citation type="submission" date="2021-02" db="EMBL/GenBank/DDBJ databases">
        <authorList>
            <person name="Nowell W R."/>
        </authorList>
    </citation>
    <scope>NUCLEOTIDE SEQUENCE</scope>
</reference>
<dbReference type="GO" id="GO:0005524">
    <property type="term" value="F:ATP binding"/>
    <property type="evidence" value="ECO:0007669"/>
    <property type="project" value="UniProtKB-UniRule"/>
</dbReference>
<keyword evidence="2 6" id="KW-0378">Hydrolase</keyword>
<dbReference type="SUPFAM" id="SSF52540">
    <property type="entry name" value="P-loop containing nucleoside triphosphate hydrolases"/>
    <property type="match status" value="1"/>
</dbReference>
<evidence type="ECO:0000256" key="7">
    <source>
        <dbReference type="RuleBase" id="RU365068"/>
    </source>
</evidence>
<keyword evidence="3 6" id="KW-0347">Helicase</keyword>
<evidence type="ECO:0000259" key="9">
    <source>
        <dbReference type="PROSITE" id="PS51194"/>
    </source>
</evidence>
<evidence type="ECO:0000313" key="10">
    <source>
        <dbReference type="EMBL" id="CAF4175395.1"/>
    </source>
</evidence>
<evidence type="ECO:0000256" key="5">
    <source>
        <dbReference type="ARBA" id="ARBA00022884"/>
    </source>
</evidence>
<dbReference type="PROSITE" id="PS51194">
    <property type="entry name" value="HELICASE_CTER"/>
    <property type="match status" value="1"/>
</dbReference>
<evidence type="ECO:0000256" key="2">
    <source>
        <dbReference type="ARBA" id="ARBA00022801"/>
    </source>
</evidence>
<dbReference type="GO" id="GO:0003723">
    <property type="term" value="F:RNA binding"/>
    <property type="evidence" value="ECO:0007669"/>
    <property type="project" value="UniProtKB-UniRule"/>
</dbReference>
<dbReference type="Gene3D" id="3.40.30.10">
    <property type="entry name" value="Glutaredoxin"/>
    <property type="match status" value="1"/>
</dbReference>